<name>A0A8T2KFM8_9PIPI</name>
<sequence>MEDETFCGSRAEGQDGGNVPQTGYGRTLRPRPGVWLQELTPELRHGYRILCHFLQDKNRGLCRPFLRNELAETVQGQRVANLATGPGEDGRAPGLHVGIAVGEKGQGGEGDGVTDWNGVSEGMQVTGTSDGGGQDRKGHRATGSAGGDMETSSPVPEKVTGVRMTRSSSDVSIIGTGCAVGQEVTCSRRNMDHEVLHLGNKCDLVPPEEFLEQGLQEGNGSVDNVSDLRTGGKVKETEGNDGQIDLPSTKENKEIQWSKIASSTDDRTMEVANKGNEESRVLGHMTLRKMEGKFSSGQYQGIGDFVADFRTMLEGCYRLHGVDHWLSKQAQKLELMLEQKLALLSRTLRDKTSIFVTSKGRYGLEDDKGTVCSSTRRRSTARGLVNANTGALESVMIQVLRQEELLKSKEEKRIREQERREAGEASQKELEEWEQNLLALAEPTCMETMWEIPAIGHFLCLAQQILNLPEIIFYELERCLLMPQCNVFLSKIMTSLLSTPHRRSTLHRRPNLSYQAWETALRQKVQQWYTMVGQAENPDCCAEKLGLCSQFFNVLGEVNPLEHKAFHELPFCQRVWLLKGLCDFVYETQSDVQDAVLGQPIHECREVILGYDAQENAYIHFPQFCGADVRVYKQKPFHAPEYPVPSIQVKRSLRTKLERDKCKYSNKHNCNVALAKNNVSSESCEACPADSKIRNCCRDGEQETKIVCESNEQGHINTTKTGCCKENMEKPISPGEVVSFEEPLSPGEIRILENIDKYGEGTIVKTDICPLKENTLKTCQSNGNHSDSPNVFCHRVAMDIILEDSLLNHNKLKISMIRAKKKKKKRKKLKYSLNECLQIKRDKLQFHKLKNVKIDVQSNLYLTEKRAKHKKHKSGKKSVSKRTDTKKQNIILNSNADPEFQLVCTNLDDLRELIKKIDGELKVLEKNKKKSDKWVFRRQGVKGLHSTLIRLLNELLPWEPKLLKAFQRNRTRLKKDYDDFKKLPEYENLTRELSSRNKCEPCATSVACTTEHCHQDTLKSNDNDSVKGKYTDPFDVGKLPIKECFIRDSLESTPKTCKRQCNQFMSLGSEAKDLTPRKKTRLSETGLHCTEVAQTFCSVKDLKQVELEKFKMTGDTACTSSDFFKANKPIQALLAKNVGNKVTLTNQMALSKEKTVCVSETSKISPAQTSSKTPLQVIYKLPDGQCIPIDLQNASMKIQVQPLIHSKTGEKLMQQVLILPKNIIIEHKEVGASTNEHQPLQSNEGGQWCSLNKMCSQSSVNLDKTAELTAVPSTIKMHLTKHSSPVVVSPSFIPLPDTSVSTSHCGSNSCNNSLASANETSMYHSEMSFFAQPDSEKTPHIKDSPIIASDKINISPALYSECETKQELKTVCIRDSQSILVRTRGGNTGVVKVQTSQDQSISSINPSTGFAFTPQFKSFVVSKSNTSSSSSVNSVAPSTPVPPPLSDLYTSGTQISSVAISGDVNHVVGTNTNPSERLTPSRGLICQGSDSTFQTPYLLSTVPSTGCWFPSNSYGNMSFESSIIGSDIQSQGRSGITVSSSDTRQVETKPSKIPIVNTDSTAPLRGEFINGPVLQKVMLVSPAPTSLAGNITKTNMQKSLADKLQKFVVLNTHVPTNSLCNNISLQSTKQPALPIAGNTCAKMPEQPQILFIPSTIGSSVKFRSAPIVSQVKDVKIGLTIGQTIVNAGPITKNILPINILQNALSKGEESIHKGVPESYTANLAPISSDYNPNQNTIYESTESKLKGAVECAAASSMSSVVAQSSCPDQSGNHISKTMRKMGAISTVKTGHLSSSILLSTTQRTGQVQNMLPSLQVPISPSGELISSAYQAVSKEFPEMNNTFLPQIYSKTLSKNVSKSQTVAAPILSNTISKAGLDSYYSPASSLALQVSTALPATQLCGQLKDNCIQQKIVINTSTALAPGTQITVNGKNLIVPPQGLGAGSHVLLISSSSKQGDSLGCCTSKISHRLGINNTTSKEMPFSQTLPSVQHHSQPFTVSKSMNSFGTTITLPSLNASLQTQNVTSKDKTTYFEQTADVAQINCPQLTSALKPFQVSAMQQGRSLQPSNMLTFPEDTTVKARGLLKDHLTPLIISGSTNVDSAFPPCVSSVSDKPDIVS</sequence>
<protein>
    <recommendedName>
        <fullName evidence="3">Bromo domain-containing protein</fullName>
    </recommendedName>
</protein>
<dbReference type="CDD" id="cd04369">
    <property type="entry name" value="Bromodomain"/>
    <property type="match status" value="1"/>
</dbReference>
<dbReference type="InterPro" id="IPR056522">
    <property type="entry name" value="KIAA2026_hel"/>
</dbReference>
<feature type="domain" description="Bromo" evidence="3">
    <location>
        <begin position="245"/>
        <end position="346"/>
    </location>
</feature>
<dbReference type="EMBL" id="JAACNH010000001">
    <property type="protein sequence ID" value="KAG8455172.1"/>
    <property type="molecule type" value="Genomic_DNA"/>
</dbReference>
<accession>A0A8T2KFM8</accession>
<evidence type="ECO:0000313" key="4">
    <source>
        <dbReference type="EMBL" id="KAG8455172.1"/>
    </source>
</evidence>
<feature type="compositionally biased region" description="Basic residues" evidence="2">
    <location>
        <begin position="866"/>
        <end position="880"/>
    </location>
</feature>
<evidence type="ECO:0000313" key="5">
    <source>
        <dbReference type="Proteomes" id="UP000812440"/>
    </source>
</evidence>
<dbReference type="InterPro" id="IPR001487">
    <property type="entry name" value="Bromodomain"/>
</dbReference>
<comment type="caution">
    <text evidence="4">The sequence shown here is derived from an EMBL/GenBank/DDBJ whole genome shotgun (WGS) entry which is preliminary data.</text>
</comment>
<feature type="region of interest" description="Disordered" evidence="2">
    <location>
        <begin position="1"/>
        <end position="29"/>
    </location>
</feature>
<dbReference type="InterPro" id="IPR040214">
    <property type="entry name" value="BRD10"/>
</dbReference>
<dbReference type="Gene3D" id="1.20.920.10">
    <property type="entry name" value="Bromodomain-like"/>
    <property type="match status" value="1"/>
</dbReference>
<dbReference type="PANTHER" id="PTHR31095">
    <property type="entry name" value="RIKEN CDNA 9930021J03 GENE"/>
    <property type="match status" value="1"/>
</dbReference>
<gene>
    <name evidence="4" type="ORF">GDO86_001388</name>
</gene>
<dbReference type="PANTHER" id="PTHR31095:SF3">
    <property type="entry name" value="RIKEN CDNA 9930021J03 GENE"/>
    <property type="match status" value="1"/>
</dbReference>
<evidence type="ECO:0000256" key="1">
    <source>
        <dbReference type="ARBA" id="ARBA00023117"/>
    </source>
</evidence>
<evidence type="ECO:0000256" key="2">
    <source>
        <dbReference type="SAM" id="MobiDB-lite"/>
    </source>
</evidence>
<feature type="region of interest" description="Disordered" evidence="2">
    <location>
        <begin position="866"/>
        <end position="887"/>
    </location>
</feature>
<evidence type="ECO:0000259" key="3">
    <source>
        <dbReference type="SMART" id="SM00297"/>
    </source>
</evidence>
<keyword evidence="1" id="KW-0103">Bromodomain</keyword>
<dbReference type="OrthoDB" id="21449at2759"/>
<proteinExistence type="predicted"/>
<keyword evidence="5" id="KW-1185">Reference proteome</keyword>
<dbReference type="SUPFAM" id="SSF47370">
    <property type="entry name" value="Bromodomain"/>
    <property type="match status" value="1"/>
</dbReference>
<dbReference type="InterPro" id="IPR036427">
    <property type="entry name" value="Bromodomain-like_sf"/>
</dbReference>
<dbReference type="Pfam" id="PF23450">
    <property type="entry name" value="KIAA2026_hel"/>
    <property type="match status" value="1"/>
</dbReference>
<dbReference type="SMART" id="SM00297">
    <property type="entry name" value="BROMO"/>
    <property type="match status" value="1"/>
</dbReference>
<reference evidence="4" key="1">
    <citation type="thesis" date="2020" institute="ProQuest LLC" country="789 East Eisenhower Parkway, Ann Arbor, MI, USA">
        <title>Comparative Genomics and Chromosome Evolution.</title>
        <authorList>
            <person name="Mudd A.B."/>
        </authorList>
    </citation>
    <scope>NUCLEOTIDE SEQUENCE</scope>
    <source>
        <strain evidence="4">Female2</strain>
        <tissue evidence="4">Blood</tissue>
    </source>
</reference>
<dbReference type="Proteomes" id="UP000812440">
    <property type="component" value="Chromosome 1"/>
</dbReference>
<feature type="region of interest" description="Disordered" evidence="2">
    <location>
        <begin position="123"/>
        <end position="168"/>
    </location>
</feature>
<organism evidence="4 5">
    <name type="scientific">Hymenochirus boettgeri</name>
    <name type="common">Congo dwarf clawed frog</name>
    <dbReference type="NCBI Taxonomy" id="247094"/>
    <lineage>
        <taxon>Eukaryota</taxon>
        <taxon>Metazoa</taxon>
        <taxon>Chordata</taxon>
        <taxon>Craniata</taxon>
        <taxon>Vertebrata</taxon>
        <taxon>Euteleostomi</taxon>
        <taxon>Amphibia</taxon>
        <taxon>Batrachia</taxon>
        <taxon>Anura</taxon>
        <taxon>Pipoidea</taxon>
        <taxon>Pipidae</taxon>
        <taxon>Pipinae</taxon>
        <taxon>Hymenochirus</taxon>
    </lineage>
</organism>